<feature type="compositionally biased region" description="Acidic residues" evidence="1">
    <location>
        <begin position="300"/>
        <end position="316"/>
    </location>
</feature>
<dbReference type="PANTHER" id="PTHR31973:SF183">
    <property type="entry name" value="SWIM-TYPE DOMAIN-CONTAINING PROTEIN"/>
    <property type="match status" value="1"/>
</dbReference>
<name>A0AAE1VCA1_9SOLA</name>
<dbReference type="Proteomes" id="UP001291623">
    <property type="component" value="Unassembled WGS sequence"/>
</dbReference>
<evidence type="ECO:0000256" key="1">
    <source>
        <dbReference type="SAM" id="MobiDB-lite"/>
    </source>
</evidence>
<protein>
    <recommendedName>
        <fullName evidence="4">Transposase</fullName>
    </recommendedName>
</protein>
<feature type="region of interest" description="Disordered" evidence="1">
    <location>
        <begin position="300"/>
        <end position="326"/>
    </location>
</feature>
<sequence>MGRVVGDRLEHYKEMELGMTLKDMEEGRQVMNYHALANKRALTIIKANRMRTRYGCQEGCPFKCLISRYRNSEGFKIKTFINKHTSDESFVNPRADAATLAHYFKNKLQNNPNHKLKDLRGELGTNFGLNMSQYKLKRQSFVLSTFAADALGAPVTSTSSAGWQSGVVPDKDLRNFSMCSIIELFSARIVASAASGRVPFSLNIPSTLEAVLFSSSWGIVPWVALHGSLLEGFEHLPCPNAHWVPVPLQSPTGREQRCFDLKFFVVVLFIAPHPHLPKSSANDNSIQYVDMGDHLMDMDYPDSDDKECNGDDEDDGQPSGLQTTSFNDGSGFYHGQTFDIFKDFIKESCDKDPVLF</sequence>
<evidence type="ECO:0000313" key="2">
    <source>
        <dbReference type="EMBL" id="KAK4356079.1"/>
    </source>
</evidence>
<dbReference type="AlphaFoldDB" id="A0AAE1VCA1"/>
<reference evidence="2" key="1">
    <citation type="submission" date="2023-12" db="EMBL/GenBank/DDBJ databases">
        <title>Genome assembly of Anisodus tanguticus.</title>
        <authorList>
            <person name="Wang Y.-J."/>
        </authorList>
    </citation>
    <scope>NUCLEOTIDE SEQUENCE</scope>
    <source>
        <strain evidence="2">KB-2021</strain>
        <tissue evidence="2">Leaf</tissue>
    </source>
</reference>
<dbReference type="PANTHER" id="PTHR31973">
    <property type="entry name" value="POLYPROTEIN, PUTATIVE-RELATED"/>
    <property type="match status" value="1"/>
</dbReference>
<organism evidence="2 3">
    <name type="scientific">Anisodus tanguticus</name>
    <dbReference type="NCBI Taxonomy" id="243964"/>
    <lineage>
        <taxon>Eukaryota</taxon>
        <taxon>Viridiplantae</taxon>
        <taxon>Streptophyta</taxon>
        <taxon>Embryophyta</taxon>
        <taxon>Tracheophyta</taxon>
        <taxon>Spermatophyta</taxon>
        <taxon>Magnoliopsida</taxon>
        <taxon>eudicotyledons</taxon>
        <taxon>Gunneridae</taxon>
        <taxon>Pentapetalae</taxon>
        <taxon>asterids</taxon>
        <taxon>lamiids</taxon>
        <taxon>Solanales</taxon>
        <taxon>Solanaceae</taxon>
        <taxon>Solanoideae</taxon>
        <taxon>Hyoscyameae</taxon>
        <taxon>Anisodus</taxon>
    </lineage>
</organism>
<dbReference type="EMBL" id="JAVYJV010000013">
    <property type="protein sequence ID" value="KAK4356079.1"/>
    <property type="molecule type" value="Genomic_DNA"/>
</dbReference>
<gene>
    <name evidence="2" type="ORF">RND71_025050</name>
</gene>
<evidence type="ECO:0000313" key="3">
    <source>
        <dbReference type="Proteomes" id="UP001291623"/>
    </source>
</evidence>
<comment type="caution">
    <text evidence="2">The sequence shown here is derived from an EMBL/GenBank/DDBJ whole genome shotgun (WGS) entry which is preliminary data.</text>
</comment>
<evidence type="ECO:0008006" key="4">
    <source>
        <dbReference type="Google" id="ProtNLM"/>
    </source>
</evidence>
<accession>A0AAE1VCA1</accession>
<proteinExistence type="predicted"/>
<keyword evidence="3" id="KW-1185">Reference proteome</keyword>